<dbReference type="PROSITE" id="PS50972">
    <property type="entry name" value="PTERIN_BINDING"/>
    <property type="match status" value="1"/>
</dbReference>
<keyword evidence="7" id="KW-0460">Magnesium</keyword>
<dbReference type="GO" id="GO:0046656">
    <property type="term" value="P:folic acid biosynthetic process"/>
    <property type="evidence" value="ECO:0007669"/>
    <property type="project" value="UniProtKB-KW"/>
</dbReference>
<evidence type="ECO:0000256" key="2">
    <source>
        <dbReference type="ARBA" id="ARBA00001946"/>
    </source>
</evidence>
<dbReference type="Pfam" id="PF00809">
    <property type="entry name" value="Pterin_bind"/>
    <property type="match status" value="1"/>
</dbReference>
<keyword evidence="6" id="KW-0479">Metal-binding</keyword>
<reference evidence="9 10" key="1">
    <citation type="submission" date="2018-04" db="EMBL/GenBank/DDBJ databases">
        <title>Genomic Encyclopedia of Type Strains, Phase IV (KMG-IV): sequencing the most valuable type-strain genomes for metagenomic binning, comparative biology and taxonomic classification.</title>
        <authorList>
            <person name="Goeker M."/>
        </authorList>
    </citation>
    <scope>NUCLEOTIDE SEQUENCE [LARGE SCALE GENOMIC DNA]</scope>
    <source>
        <strain evidence="9 10">DSM 14823</strain>
    </source>
</reference>
<dbReference type="Gene3D" id="3.20.20.20">
    <property type="entry name" value="Dihydropteroate synthase-like"/>
    <property type="match status" value="1"/>
</dbReference>
<evidence type="ECO:0000256" key="6">
    <source>
        <dbReference type="ARBA" id="ARBA00022723"/>
    </source>
</evidence>
<evidence type="ECO:0000256" key="7">
    <source>
        <dbReference type="ARBA" id="ARBA00022842"/>
    </source>
</evidence>
<dbReference type="EMBL" id="QEKH01000043">
    <property type="protein sequence ID" value="PVY35163.1"/>
    <property type="molecule type" value="Genomic_DNA"/>
</dbReference>
<evidence type="ECO:0000313" key="9">
    <source>
        <dbReference type="EMBL" id="PVY35163.1"/>
    </source>
</evidence>
<organism evidence="9 10">
    <name type="scientific">Victivallis vadensis</name>
    <dbReference type="NCBI Taxonomy" id="172901"/>
    <lineage>
        <taxon>Bacteria</taxon>
        <taxon>Pseudomonadati</taxon>
        <taxon>Lentisphaerota</taxon>
        <taxon>Lentisphaeria</taxon>
        <taxon>Victivallales</taxon>
        <taxon>Victivallaceae</taxon>
        <taxon>Victivallis</taxon>
    </lineage>
</organism>
<evidence type="ECO:0000256" key="8">
    <source>
        <dbReference type="ARBA" id="ARBA00022909"/>
    </source>
</evidence>
<dbReference type="GO" id="GO:0046872">
    <property type="term" value="F:metal ion binding"/>
    <property type="evidence" value="ECO:0007669"/>
    <property type="project" value="UniProtKB-KW"/>
</dbReference>
<accession>A0A2U1AFK8</accession>
<dbReference type="PROSITE" id="PS00793">
    <property type="entry name" value="DHPS_2"/>
    <property type="match status" value="1"/>
</dbReference>
<evidence type="ECO:0000256" key="3">
    <source>
        <dbReference type="ARBA" id="ARBA00004763"/>
    </source>
</evidence>
<dbReference type="PANTHER" id="PTHR20941:SF1">
    <property type="entry name" value="FOLIC ACID SYNTHESIS PROTEIN FOL1"/>
    <property type="match status" value="1"/>
</dbReference>
<proteinExistence type="predicted"/>
<dbReference type="NCBIfam" id="TIGR01496">
    <property type="entry name" value="DHPS"/>
    <property type="match status" value="1"/>
</dbReference>
<evidence type="ECO:0000256" key="4">
    <source>
        <dbReference type="ARBA" id="ARBA00012458"/>
    </source>
</evidence>
<dbReference type="SUPFAM" id="SSF51717">
    <property type="entry name" value="Dihydropteroate synthetase-like"/>
    <property type="match status" value="1"/>
</dbReference>
<evidence type="ECO:0000256" key="1">
    <source>
        <dbReference type="ARBA" id="ARBA00000012"/>
    </source>
</evidence>
<dbReference type="GeneID" id="78297025"/>
<keyword evidence="5" id="KW-0808">Transferase</keyword>
<comment type="cofactor">
    <cofactor evidence="2">
        <name>Mg(2+)</name>
        <dbReference type="ChEBI" id="CHEBI:18420"/>
    </cofactor>
</comment>
<dbReference type="InterPro" id="IPR011005">
    <property type="entry name" value="Dihydropteroate_synth-like_sf"/>
</dbReference>
<dbReference type="InterPro" id="IPR045031">
    <property type="entry name" value="DHP_synth-like"/>
</dbReference>
<dbReference type="AlphaFoldDB" id="A0A2U1AFK8"/>
<dbReference type="GO" id="GO:0005829">
    <property type="term" value="C:cytosol"/>
    <property type="evidence" value="ECO:0007669"/>
    <property type="project" value="TreeGrafter"/>
</dbReference>
<dbReference type="GO" id="GO:0046654">
    <property type="term" value="P:tetrahydrofolate biosynthetic process"/>
    <property type="evidence" value="ECO:0007669"/>
    <property type="project" value="TreeGrafter"/>
</dbReference>
<dbReference type="CDD" id="cd00739">
    <property type="entry name" value="DHPS"/>
    <property type="match status" value="1"/>
</dbReference>
<dbReference type="GO" id="GO:0004156">
    <property type="term" value="F:dihydropteroate synthase activity"/>
    <property type="evidence" value="ECO:0007669"/>
    <property type="project" value="UniProtKB-EC"/>
</dbReference>
<sequence length="277" mass="29881">MFELETYLAGVHRPLVMGIVNATGDSFSEGSASSPETALDRALRLLDEGADLLDIGGESTRPGSAVIPPAEEIGRVVPLVRELRRVRPSAVLSIDTRKSEVAAAALEYRVEIINDVAMLRYDPRLAEVTAAGGAALVLSHSRGTPQTMRDPVWCDYGDDVAGSVVAELKEAARVAIAAGVPENNLLYDPGFGFAKRPEQDWELLKRVDELHELGPVLAGLSRKSMLGWLLGQPDPAERLAGTVAASLFLADRSVEIIRVHDVRQVCDALKVREKLLS</sequence>
<evidence type="ECO:0000256" key="5">
    <source>
        <dbReference type="ARBA" id="ARBA00022679"/>
    </source>
</evidence>
<comment type="catalytic activity">
    <reaction evidence="1">
        <text>(7,8-dihydropterin-6-yl)methyl diphosphate + 4-aminobenzoate = 7,8-dihydropteroate + diphosphate</text>
        <dbReference type="Rhea" id="RHEA:19949"/>
        <dbReference type="ChEBI" id="CHEBI:17836"/>
        <dbReference type="ChEBI" id="CHEBI:17839"/>
        <dbReference type="ChEBI" id="CHEBI:33019"/>
        <dbReference type="ChEBI" id="CHEBI:72950"/>
        <dbReference type="EC" id="2.5.1.15"/>
    </reaction>
</comment>
<dbReference type="PANTHER" id="PTHR20941">
    <property type="entry name" value="FOLATE SYNTHESIS PROTEINS"/>
    <property type="match status" value="1"/>
</dbReference>
<keyword evidence="8" id="KW-0289">Folate biosynthesis</keyword>
<gene>
    <name evidence="9" type="ORF">C8D82_14324</name>
</gene>
<dbReference type="Proteomes" id="UP000245959">
    <property type="component" value="Unassembled WGS sequence"/>
</dbReference>
<name>A0A2U1AFK8_9BACT</name>
<keyword evidence="10" id="KW-1185">Reference proteome</keyword>
<comment type="caution">
    <text evidence="9">The sequence shown here is derived from an EMBL/GenBank/DDBJ whole genome shotgun (WGS) entry which is preliminary data.</text>
</comment>
<comment type="pathway">
    <text evidence="3">Cofactor biosynthesis; tetrahydrofolate biosynthesis; 7,8-dihydrofolate from 2-amino-4-hydroxy-6-hydroxymethyl-7,8-dihydropteridine diphosphate and 4-aminobenzoate: step 1/2.</text>
</comment>
<evidence type="ECO:0000313" key="10">
    <source>
        <dbReference type="Proteomes" id="UP000245959"/>
    </source>
</evidence>
<protein>
    <recommendedName>
        <fullName evidence="4">dihydropteroate synthase</fullName>
        <ecNumber evidence="4">2.5.1.15</ecNumber>
    </recommendedName>
</protein>
<dbReference type="EC" id="2.5.1.15" evidence="4"/>
<dbReference type="InterPro" id="IPR006390">
    <property type="entry name" value="DHP_synth_dom"/>
</dbReference>
<dbReference type="RefSeq" id="WP_206212622.1">
    <property type="nucleotide sequence ID" value="NZ_CABMMC010000033.1"/>
</dbReference>
<dbReference type="InterPro" id="IPR000489">
    <property type="entry name" value="Pterin-binding_dom"/>
</dbReference>